<dbReference type="EC" id="2.7.13.3" evidence="2"/>
<dbReference type="InterPro" id="IPR003594">
    <property type="entry name" value="HATPase_dom"/>
</dbReference>
<dbReference type="GO" id="GO:0004673">
    <property type="term" value="F:protein histidine kinase activity"/>
    <property type="evidence" value="ECO:0007669"/>
    <property type="project" value="UniProtKB-EC"/>
</dbReference>
<keyword evidence="15" id="KW-1185">Reference proteome</keyword>
<dbReference type="SUPFAM" id="SSF55874">
    <property type="entry name" value="ATPase domain of HSP90 chaperone/DNA topoisomerase II/histidine kinase"/>
    <property type="match status" value="1"/>
</dbReference>
<dbReference type="Pfam" id="PF08448">
    <property type="entry name" value="PAS_4"/>
    <property type="match status" value="1"/>
</dbReference>
<dbReference type="InterPro" id="IPR013656">
    <property type="entry name" value="PAS_4"/>
</dbReference>
<name>V4RJ57_9HYPH</name>
<evidence type="ECO:0000256" key="6">
    <source>
        <dbReference type="ARBA" id="ARBA00022643"/>
    </source>
</evidence>
<dbReference type="InterPro" id="IPR036890">
    <property type="entry name" value="HATPase_C_sf"/>
</dbReference>
<dbReference type="GO" id="GO:0032259">
    <property type="term" value="P:methylation"/>
    <property type="evidence" value="ECO:0007669"/>
    <property type="project" value="UniProtKB-KW"/>
</dbReference>
<comment type="caution">
    <text evidence="14">The sequence shown here is derived from an EMBL/GenBank/DDBJ whole genome shotgun (WGS) entry which is preliminary data.</text>
</comment>
<evidence type="ECO:0000256" key="4">
    <source>
        <dbReference type="ARBA" id="ARBA00022553"/>
    </source>
</evidence>
<dbReference type="PROSITE" id="PS50113">
    <property type="entry name" value="PAC"/>
    <property type="match status" value="1"/>
</dbReference>
<gene>
    <name evidence="14" type="ORF">N177_1866</name>
</gene>
<dbReference type="GO" id="GO:0008168">
    <property type="term" value="F:methyltransferase activity"/>
    <property type="evidence" value="ECO:0007669"/>
    <property type="project" value="UniProtKB-KW"/>
</dbReference>
<dbReference type="GO" id="GO:0005524">
    <property type="term" value="F:ATP binding"/>
    <property type="evidence" value="ECO:0007669"/>
    <property type="project" value="UniProtKB-KW"/>
</dbReference>
<reference evidence="14 15" key="1">
    <citation type="journal article" date="2014" name="Genome Announc.">
        <title>Draft Genome Sequence of Lutibaculum baratangense Strain AMV1T, Isolated from a Mud Volcano in Andamans, India.</title>
        <authorList>
            <person name="Singh A."/>
            <person name="Sreenivas A."/>
            <person name="Sathyanarayana Reddy G."/>
            <person name="Pinnaka A.K."/>
            <person name="Shivaji S."/>
        </authorList>
    </citation>
    <scope>NUCLEOTIDE SEQUENCE [LARGE SCALE GENOMIC DNA]</scope>
    <source>
        <strain evidence="14 15">AMV1</strain>
    </source>
</reference>
<keyword evidence="7 14" id="KW-0808">Transferase</keyword>
<dbReference type="PANTHER" id="PTHR41523">
    <property type="entry name" value="TWO-COMPONENT SYSTEM SENSOR PROTEIN"/>
    <property type="match status" value="1"/>
</dbReference>
<dbReference type="EMBL" id="AWXZ01000023">
    <property type="protein sequence ID" value="ESR25349.1"/>
    <property type="molecule type" value="Genomic_DNA"/>
</dbReference>
<evidence type="ECO:0000256" key="12">
    <source>
        <dbReference type="ARBA" id="ARBA00023026"/>
    </source>
</evidence>
<keyword evidence="8" id="KW-0677">Repeat</keyword>
<dbReference type="InterPro" id="IPR035965">
    <property type="entry name" value="PAS-like_dom_sf"/>
</dbReference>
<keyword evidence="10" id="KW-0418">Kinase</keyword>
<dbReference type="SMART" id="SM00911">
    <property type="entry name" value="HWE_HK"/>
    <property type="match status" value="1"/>
</dbReference>
<keyword evidence="9" id="KW-0547">Nucleotide-binding</keyword>
<keyword evidence="4" id="KW-0597">Phosphoprotein</keyword>
<dbReference type="AlphaFoldDB" id="V4RJ57"/>
<sequence length="322" mass="35800">MSAEMIRRLQAAIEVSNISVSSQDNDLRYAWIVNPPQNLSADRFIGRTDEEVFPSPFGARMATIKRQVLERGEGLWTEVPFTAGDDGPRWYDVKIDPWRDQSGGVIGVNCVSVDITDRRQTTEHLRVLLRELAHRSKNLMAVIQSIASQTARGVPSVEQFVSRFSGRLQSLARAHDIITDEEWRGATLHQLARAQVTLYADWPSSRVNVSGPHIFLSPNAAQHLGLALHELATNAIRHGALSGTGGHVEISWDRTPDANGRRVVFEWRERGGPPVSAPRATSFGRLMLEQIVPAAVGGKAELRFEPYGVSYRLEAPERTLLQ</sequence>
<evidence type="ECO:0000256" key="10">
    <source>
        <dbReference type="ARBA" id="ARBA00022777"/>
    </source>
</evidence>
<evidence type="ECO:0000259" key="13">
    <source>
        <dbReference type="PROSITE" id="PS50113"/>
    </source>
</evidence>
<dbReference type="NCBIfam" id="TIGR00229">
    <property type="entry name" value="sensory_box"/>
    <property type="match status" value="1"/>
</dbReference>
<evidence type="ECO:0000256" key="5">
    <source>
        <dbReference type="ARBA" id="ARBA00022630"/>
    </source>
</evidence>
<dbReference type="Proteomes" id="UP000017819">
    <property type="component" value="Unassembled WGS sequence"/>
</dbReference>
<dbReference type="Pfam" id="PF07536">
    <property type="entry name" value="HWE_HK"/>
    <property type="match status" value="1"/>
</dbReference>
<dbReference type="STRING" id="631454.N177_1866"/>
<dbReference type="SUPFAM" id="SSF55785">
    <property type="entry name" value="PYP-like sensor domain (PAS domain)"/>
    <property type="match status" value="1"/>
</dbReference>
<dbReference type="Pfam" id="PF13581">
    <property type="entry name" value="HATPase_c_2"/>
    <property type="match status" value="1"/>
</dbReference>
<comment type="catalytic activity">
    <reaction evidence="1">
        <text>ATP + protein L-histidine = ADP + protein N-phospho-L-histidine.</text>
        <dbReference type="EC" id="2.7.13.3"/>
    </reaction>
</comment>
<dbReference type="eggNOG" id="COG3920">
    <property type="taxonomic scope" value="Bacteria"/>
</dbReference>
<keyword evidence="14" id="KW-0489">Methyltransferase</keyword>
<organism evidence="14 15">
    <name type="scientific">Lutibaculum baratangense AMV1</name>
    <dbReference type="NCBI Taxonomy" id="631454"/>
    <lineage>
        <taxon>Bacteria</taxon>
        <taxon>Pseudomonadati</taxon>
        <taxon>Pseudomonadota</taxon>
        <taxon>Alphaproteobacteria</taxon>
        <taxon>Hyphomicrobiales</taxon>
        <taxon>Tepidamorphaceae</taxon>
        <taxon>Lutibaculum</taxon>
    </lineage>
</organism>
<evidence type="ECO:0000313" key="15">
    <source>
        <dbReference type="Proteomes" id="UP000017819"/>
    </source>
</evidence>
<evidence type="ECO:0000256" key="3">
    <source>
        <dbReference type="ARBA" id="ARBA00021740"/>
    </source>
</evidence>
<dbReference type="Gene3D" id="3.30.565.10">
    <property type="entry name" value="Histidine kinase-like ATPase, C-terminal domain"/>
    <property type="match status" value="1"/>
</dbReference>
<dbReference type="RefSeq" id="WP_023432007.1">
    <property type="nucleotide sequence ID" value="NZ_AWXZ01000023.1"/>
</dbReference>
<evidence type="ECO:0000256" key="8">
    <source>
        <dbReference type="ARBA" id="ARBA00022737"/>
    </source>
</evidence>
<keyword evidence="12" id="KW-0843">Virulence</keyword>
<dbReference type="InterPro" id="IPR000014">
    <property type="entry name" value="PAS"/>
</dbReference>
<keyword evidence="11" id="KW-0067">ATP-binding</keyword>
<evidence type="ECO:0000256" key="9">
    <source>
        <dbReference type="ARBA" id="ARBA00022741"/>
    </source>
</evidence>
<dbReference type="PATRIC" id="fig|631454.5.peg.1845"/>
<keyword evidence="6" id="KW-0288">FMN</keyword>
<evidence type="ECO:0000256" key="2">
    <source>
        <dbReference type="ARBA" id="ARBA00012438"/>
    </source>
</evidence>
<evidence type="ECO:0000313" key="14">
    <source>
        <dbReference type="EMBL" id="ESR25349.1"/>
    </source>
</evidence>
<dbReference type="CDD" id="cd00130">
    <property type="entry name" value="PAS"/>
    <property type="match status" value="1"/>
</dbReference>
<keyword evidence="5" id="KW-0285">Flavoprotein</keyword>
<dbReference type="PANTHER" id="PTHR41523:SF7">
    <property type="entry name" value="HISTIDINE KINASE"/>
    <property type="match status" value="1"/>
</dbReference>
<dbReference type="InterPro" id="IPR011102">
    <property type="entry name" value="Sig_transdc_His_kinase_HWE"/>
</dbReference>
<dbReference type="Gene3D" id="3.30.450.20">
    <property type="entry name" value="PAS domain"/>
    <property type="match status" value="1"/>
</dbReference>
<accession>V4RJ57</accession>
<dbReference type="InterPro" id="IPR000700">
    <property type="entry name" value="PAS-assoc_C"/>
</dbReference>
<evidence type="ECO:0000256" key="11">
    <source>
        <dbReference type="ARBA" id="ARBA00022840"/>
    </source>
</evidence>
<evidence type="ECO:0000256" key="7">
    <source>
        <dbReference type="ARBA" id="ARBA00022679"/>
    </source>
</evidence>
<evidence type="ECO:0000256" key="1">
    <source>
        <dbReference type="ARBA" id="ARBA00000085"/>
    </source>
</evidence>
<proteinExistence type="predicted"/>
<dbReference type="OrthoDB" id="9816309at2"/>
<protein>
    <recommendedName>
        <fullName evidence="3">Blue-light-activated histidine kinase</fullName>
        <ecNumber evidence="2">2.7.13.3</ecNumber>
    </recommendedName>
</protein>
<feature type="domain" description="PAC" evidence="13">
    <location>
        <begin position="75"/>
        <end position="127"/>
    </location>
</feature>